<accession>A0A370BLG2</accession>
<sequence length="193" mass="20984">MSAVEHESNGDVTAARIDRDDVALRNRGITRVRQASPGTKNKTGDIQRKEGEGMNTQTHTEHRTGEANSSSLDVPATREWGGVSYGVEISEAGRGEKKKVIVEREAAGRREAQISIHQMGWIHLGMSKGTAALSRAAEGGFCPPGTSSVHRSFKKLRLPLGRSGKDEYSRLGQVDKIKEDEAEDDDEKGESEA</sequence>
<dbReference type="Proteomes" id="UP000253845">
    <property type="component" value="Unassembled WGS sequence"/>
</dbReference>
<protein>
    <submittedName>
        <fullName evidence="2">Uncharacterized protein</fullName>
    </submittedName>
</protein>
<gene>
    <name evidence="2" type="ORF">M747DRAFT_290710</name>
</gene>
<reference evidence="2 3" key="1">
    <citation type="submission" date="2018-07" db="EMBL/GenBank/DDBJ databases">
        <title>Section-level genome sequencing of Aspergillus section Nigri to investigate inter- and intra-species variation.</title>
        <authorList>
            <consortium name="DOE Joint Genome Institute"/>
            <person name="Vesth T.C."/>
            <person name="Nybo J.L."/>
            <person name="Theobald S."/>
            <person name="Frisvad J.C."/>
            <person name="Larsen T.O."/>
            <person name="Nielsen K.F."/>
            <person name="Hoof J.B."/>
            <person name="Brandl J."/>
            <person name="Salamov A."/>
            <person name="Riley R."/>
            <person name="Gladden J.M."/>
            <person name="Phatale P."/>
            <person name="Nielsen M.T."/>
            <person name="Lyhne E.K."/>
            <person name="Kogle M.E."/>
            <person name="Strasser K."/>
            <person name="McDonnell E."/>
            <person name="Barry K."/>
            <person name="Clum A."/>
            <person name="Chen C."/>
            <person name="Nolan M."/>
            <person name="Sandor L."/>
            <person name="Kuo A."/>
            <person name="Lipzen A."/>
            <person name="Hainaut M."/>
            <person name="Drula E."/>
            <person name="Tsang A."/>
            <person name="Magnuson J.K."/>
            <person name="Henrissat B."/>
            <person name="Wiebenga A."/>
            <person name="Simmons B.A."/>
            <person name="Makela M.R."/>
            <person name="De vries R.P."/>
            <person name="Grigoriev I.V."/>
            <person name="Mortensen U.H."/>
            <person name="Baker S.E."/>
            <person name="Andersen M.R."/>
        </authorList>
    </citation>
    <scope>NUCLEOTIDE SEQUENCE [LARGE SCALE GENOMIC DNA]</scope>
    <source>
        <strain evidence="2 3">ATCC 13496</strain>
    </source>
</reference>
<proteinExistence type="predicted"/>
<feature type="compositionally biased region" description="Acidic residues" evidence="1">
    <location>
        <begin position="180"/>
        <end position="193"/>
    </location>
</feature>
<name>A0A370BLG2_ASPNG</name>
<evidence type="ECO:0000313" key="3">
    <source>
        <dbReference type="Proteomes" id="UP000253845"/>
    </source>
</evidence>
<organism evidence="2 3">
    <name type="scientific">Aspergillus niger ATCC 13496</name>
    <dbReference type="NCBI Taxonomy" id="1353008"/>
    <lineage>
        <taxon>Eukaryota</taxon>
        <taxon>Fungi</taxon>
        <taxon>Dikarya</taxon>
        <taxon>Ascomycota</taxon>
        <taxon>Pezizomycotina</taxon>
        <taxon>Eurotiomycetes</taxon>
        <taxon>Eurotiomycetidae</taxon>
        <taxon>Eurotiales</taxon>
        <taxon>Aspergillaceae</taxon>
        <taxon>Aspergillus</taxon>
        <taxon>Aspergillus subgen. Circumdati</taxon>
    </lineage>
</organism>
<evidence type="ECO:0000256" key="1">
    <source>
        <dbReference type="SAM" id="MobiDB-lite"/>
    </source>
</evidence>
<feature type="compositionally biased region" description="Basic and acidic residues" evidence="1">
    <location>
        <begin position="42"/>
        <end position="52"/>
    </location>
</feature>
<dbReference type="VEuPathDB" id="FungiDB:M747DRAFT_290710"/>
<evidence type="ECO:0000313" key="2">
    <source>
        <dbReference type="EMBL" id="RDH14349.1"/>
    </source>
</evidence>
<dbReference type="AlphaFoldDB" id="A0A370BLG2"/>
<feature type="region of interest" description="Disordered" evidence="1">
    <location>
        <begin position="162"/>
        <end position="193"/>
    </location>
</feature>
<dbReference type="EMBL" id="KZ851969">
    <property type="protein sequence ID" value="RDH14349.1"/>
    <property type="molecule type" value="Genomic_DNA"/>
</dbReference>
<feature type="compositionally biased region" description="Basic and acidic residues" evidence="1">
    <location>
        <begin position="163"/>
        <end position="179"/>
    </location>
</feature>
<feature type="region of interest" description="Disordered" evidence="1">
    <location>
        <begin position="1"/>
        <end position="77"/>
    </location>
</feature>